<dbReference type="AlphaFoldDB" id="A0AA39KFW9"/>
<sequence length="435" mass="48531">MHSFPSIISESTISAEAYEPIKTSASRVRTRSRSFSIRQSWSIFWVTLAHSKSPECLLDIEAKVYKLLVASILTFGALTTCVCILHASRLSFSSYFLSRFMSDSTTVISVPHKTLGALLIGLIVSSVIYGITCAQIIRYYRQYRSDSTRLKLAVGIVWLSETASQVMMVYALYHYLIRNRTNILALVDVNWSLVVPFGTNGLAALIIQAIFARQVYIMSSRNIYITGFIYLMSIAQFVLAVVVMTKGLHSAYVIYDRFKVLAPPAFAITAANDILIALSLSYFLHRHKSGIARTNGIVNRLIILTINNGALSSVFAFAALICMLTAPETMVSIAMNFLLGKAYTNTLLASLNWRENSRDTLLQQNIPMMPRLRTASKSTFSGSDKSSQRNVYYWETNELDYQNPPPSPRRALDQYLYVSGDKTKTNACANSPNLG</sequence>
<keyword evidence="4" id="KW-1185">Reference proteome</keyword>
<protein>
    <recommendedName>
        <fullName evidence="2">DUF6534 domain-containing protein</fullName>
    </recommendedName>
</protein>
<comment type="caution">
    <text evidence="3">The sequence shown here is derived from an EMBL/GenBank/DDBJ whole genome shotgun (WGS) entry which is preliminary data.</text>
</comment>
<name>A0AA39KFW9_ARMTA</name>
<evidence type="ECO:0000259" key="2">
    <source>
        <dbReference type="Pfam" id="PF20152"/>
    </source>
</evidence>
<accession>A0AA39KFW9</accession>
<feature type="transmembrane region" description="Helical" evidence="1">
    <location>
        <begin position="152"/>
        <end position="173"/>
    </location>
</feature>
<proteinExistence type="predicted"/>
<dbReference type="PANTHER" id="PTHR40465:SF1">
    <property type="entry name" value="DUF6534 DOMAIN-CONTAINING PROTEIN"/>
    <property type="match status" value="1"/>
</dbReference>
<evidence type="ECO:0000313" key="3">
    <source>
        <dbReference type="EMBL" id="KAK0460043.1"/>
    </source>
</evidence>
<dbReference type="RefSeq" id="XP_060332169.1">
    <property type="nucleotide sequence ID" value="XM_060472807.1"/>
</dbReference>
<dbReference type="EMBL" id="JAUEPS010000013">
    <property type="protein sequence ID" value="KAK0460043.1"/>
    <property type="molecule type" value="Genomic_DNA"/>
</dbReference>
<keyword evidence="1" id="KW-1133">Transmembrane helix</keyword>
<feature type="transmembrane region" description="Helical" evidence="1">
    <location>
        <begin position="223"/>
        <end position="245"/>
    </location>
</feature>
<feature type="transmembrane region" description="Helical" evidence="1">
    <location>
        <begin position="193"/>
        <end position="211"/>
    </location>
</feature>
<gene>
    <name evidence="3" type="ORF">EV420DRAFT_1534732</name>
</gene>
<dbReference type="InterPro" id="IPR045339">
    <property type="entry name" value="DUF6534"/>
</dbReference>
<keyword evidence="1" id="KW-0472">Membrane</keyword>
<dbReference type="PANTHER" id="PTHR40465">
    <property type="entry name" value="CHROMOSOME 1, WHOLE GENOME SHOTGUN SEQUENCE"/>
    <property type="match status" value="1"/>
</dbReference>
<evidence type="ECO:0000256" key="1">
    <source>
        <dbReference type="SAM" id="Phobius"/>
    </source>
</evidence>
<keyword evidence="1" id="KW-0812">Transmembrane</keyword>
<feature type="transmembrane region" description="Helical" evidence="1">
    <location>
        <begin position="297"/>
        <end position="321"/>
    </location>
</feature>
<feature type="transmembrane region" description="Helical" evidence="1">
    <location>
        <begin position="333"/>
        <end position="353"/>
    </location>
</feature>
<organism evidence="3 4">
    <name type="scientific">Armillaria tabescens</name>
    <name type="common">Ringless honey mushroom</name>
    <name type="synonym">Agaricus tabescens</name>
    <dbReference type="NCBI Taxonomy" id="1929756"/>
    <lineage>
        <taxon>Eukaryota</taxon>
        <taxon>Fungi</taxon>
        <taxon>Dikarya</taxon>
        <taxon>Basidiomycota</taxon>
        <taxon>Agaricomycotina</taxon>
        <taxon>Agaricomycetes</taxon>
        <taxon>Agaricomycetidae</taxon>
        <taxon>Agaricales</taxon>
        <taxon>Marasmiineae</taxon>
        <taxon>Physalacriaceae</taxon>
        <taxon>Desarmillaria</taxon>
    </lineage>
</organism>
<feature type="domain" description="DUF6534" evidence="2">
    <location>
        <begin position="270"/>
        <end position="355"/>
    </location>
</feature>
<feature type="transmembrane region" description="Helical" evidence="1">
    <location>
        <begin position="115"/>
        <end position="140"/>
    </location>
</feature>
<dbReference type="Proteomes" id="UP001175211">
    <property type="component" value="Unassembled WGS sequence"/>
</dbReference>
<dbReference type="Pfam" id="PF20152">
    <property type="entry name" value="DUF6534"/>
    <property type="match status" value="1"/>
</dbReference>
<evidence type="ECO:0000313" key="4">
    <source>
        <dbReference type="Proteomes" id="UP001175211"/>
    </source>
</evidence>
<feature type="transmembrane region" description="Helical" evidence="1">
    <location>
        <begin position="265"/>
        <end position="285"/>
    </location>
</feature>
<reference evidence="3" key="1">
    <citation type="submission" date="2023-06" db="EMBL/GenBank/DDBJ databases">
        <authorList>
            <consortium name="Lawrence Berkeley National Laboratory"/>
            <person name="Ahrendt S."/>
            <person name="Sahu N."/>
            <person name="Indic B."/>
            <person name="Wong-Bajracharya J."/>
            <person name="Merenyi Z."/>
            <person name="Ke H.-M."/>
            <person name="Monk M."/>
            <person name="Kocsube S."/>
            <person name="Drula E."/>
            <person name="Lipzen A."/>
            <person name="Balint B."/>
            <person name="Henrissat B."/>
            <person name="Andreopoulos B."/>
            <person name="Martin F.M."/>
            <person name="Harder C.B."/>
            <person name="Rigling D."/>
            <person name="Ford K.L."/>
            <person name="Foster G.D."/>
            <person name="Pangilinan J."/>
            <person name="Papanicolaou A."/>
            <person name="Barry K."/>
            <person name="LaButti K."/>
            <person name="Viragh M."/>
            <person name="Koriabine M."/>
            <person name="Yan M."/>
            <person name="Riley R."/>
            <person name="Champramary S."/>
            <person name="Plett K.L."/>
            <person name="Tsai I.J."/>
            <person name="Slot J."/>
            <person name="Sipos G."/>
            <person name="Plett J."/>
            <person name="Nagy L.G."/>
            <person name="Grigoriev I.V."/>
        </authorList>
    </citation>
    <scope>NUCLEOTIDE SEQUENCE</scope>
    <source>
        <strain evidence="3">CCBAS 213</strain>
    </source>
</reference>
<feature type="transmembrane region" description="Helical" evidence="1">
    <location>
        <begin position="67"/>
        <end position="87"/>
    </location>
</feature>
<dbReference type="GeneID" id="85356355"/>